<dbReference type="AlphaFoldDB" id="A0A1I0LS32"/>
<evidence type="ECO:0000313" key="2">
    <source>
        <dbReference type="Proteomes" id="UP000199361"/>
    </source>
</evidence>
<evidence type="ECO:0008006" key="3">
    <source>
        <dbReference type="Google" id="ProtNLM"/>
    </source>
</evidence>
<dbReference type="STRING" id="568860.SAMN05421811_12496"/>
<name>A0A1I0LS32_9ACTN</name>
<gene>
    <name evidence="1" type="ORF">SAMN05421811_12496</name>
</gene>
<accession>A0A1I0LS32</accession>
<keyword evidence="2" id="KW-1185">Reference proteome</keyword>
<reference evidence="1 2" key="1">
    <citation type="submission" date="2016-10" db="EMBL/GenBank/DDBJ databases">
        <authorList>
            <person name="de Groot N.N."/>
        </authorList>
    </citation>
    <scope>NUCLEOTIDE SEQUENCE [LARGE SCALE GENOMIC DNA]</scope>
    <source>
        <strain evidence="1 2">CGMCC 4.5598</strain>
    </source>
</reference>
<dbReference type="Proteomes" id="UP000199361">
    <property type="component" value="Unassembled WGS sequence"/>
</dbReference>
<dbReference type="EMBL" id="FOHX01000024">
    <property type="protein sequence ID" value="SEU45217.1"/>
    <property type="molecule type" value="Genomic_DNA"/>
</dbReference>
<evidence type="ECO:0000313" key="1">
    <source>
        <dbReference type="EMBL" id="SEU45217.1"/>
    </source>
</evidence>
<sequence length="96" mass="10444">MTDFATTGGHERDQGTTYPYMGEYAESLIAKGRAKSKAAGTARAIVVMLEGRGLSVSDEVRNRVLSCEDQDTLDAWVLRAITVETAEALFDRSRAS</sequence>
<protein>
    <recommendedName>
        <fullName evidence="3">Transposase</fullName>
    </recommendedName>
</protein>
<proteinExistence type="predicted"/>
<organism evidence="1 2">
    <name type="scientific">Nonomuraea wenchangensis</name>
    <dbReference type="NCBI Taxonomy" id="568860"/>
    <lineage>
        <taxon>Bacteria</taxon>
        <taxon>Bacillati</taxon>
        <taxon>Actinomycetota</taxon>
        <taxon>Actinomycetes</taxon>
        <taxon>Streptosporangiales</taxon>
        <taxon>Streptosporangiaceae</taxon>
        <taxon>Nonomuraea</taxon>
    </lineage>
</organism>